<evidence type="ECO:0000256" key="6">
    <source>
        <dbReference type="RuleBase" id="RU003355"/>
    </source>
</evidence>
<dbReference type="PRINTS" id="PR00723">
    <property type="entry name" value="SUBTILISIN"/>
</dbReference>
<name>A0ABR1H5P6_9HYPO</name>
<evidence type="ECO:0000256" key="4">
    <source>
        <dbReference type="ARBA" id="ARBA00022825"/>
    </source>
</evidence>
<evidence type="ECO:0000313" key="10">
    <source>
        <dbReference type="Proteomes" id="UP001498476"/>
    </source>
</evidence>
<protein>
    <recommendedName>
        <fullName evidence="8">Peptidase S8/S53 domain-containing protein</fullName>
    </recommendedName>
</protein>
<sequence>MAPLKSFFASLLLALPLVAAAPIDFSESLEDMAEKLPDLADEVSDFVGISSFLRPLVSNPDASNIISNRYIVVYNDTFDDDAITTKQANWINVVKKRNLGKRSTIGHLLSTEVNTFKMNKWRAMTLDADDDMVQDLYNAEEVAYIEADTKVNLTGAIAQINATPGLNRLSHSAPNTETYIFDDTAGEGITAYVVDTGIRTTHTEFEGRATFGANFINDVDDDENGHGSHVSGTIAGATFGVAKKANLVAVKVLDATGGGSNSGVLQGMQFVIDDVEAKGITGKAVMNMSLGGSFSEAINRAIEALFKAGIVPVVAAGNENQDTANTSPGSAPNAITVGAIDATNDERADFSNFGAAVDIYAPGVEVLSVGIDSDTAQATLSGTSMASPHVAGLAAYLMSFQGITEPANVVSLIKSLAEQTGTEVVNNVQGTTSLIANNGNQ</sequence>
<evidence type="ECO:0000256" key="2">
    <source>
        <dbReference type="ARBA" id="ARBA00022670"/>
    </source>
</evidence>
<evidence type="ECO:0000259" key="8">
    <source>
        <dbReference type="Pfam" id="PF00082"/>
    </source>
</evidence>
<dbReference type="Proteomes" id="UP001498476">
    <property type="component" value="Unassembled WGS sequence"/>
</dbReference>
<evidence type="ECO:0000256" key="3">
    <source>
        <dbReference type="ARBA" id="ARBA00022801"/>
    </source>
</evidence>
<dbReference type="SUPFAM" id="SSF52743">
    <property type="entry name" value="Subtilisin-like"/>
    <property type="match status" value="1"/>
</dbReference>
<keyword evidence="7" id="KW-0732">Signal</keyword>
<dbReference type="CDD" id="cd04077">
    <property type="entry name" value="Peptidases_S8_PCSK9_ProteinaseK_like"/>
    <property type="match status" value="1"/>
</dbReference>
<gene>
    <name evidence="9" type="ORF">QQX98_005299</name>
</gene>
<dbReference type="PROSITE" id="PS00136">
    <property type="entry name" value="SUBTILASE_ASP"/>
    <property type="match status" value="1"/>
</dbReference>
<evidence type="ECO:0000256" key="5">
    <source>
        <dbReference type="PROSITE-ProRule" id="PRU01240"/>
    </source>
</evidence>
<dbReference type="InterPro" id="IPR050131">
    <property type="entry name" value="Peptidase_S8_subtilisin-like"/>
</dbReference>
<dbReference type="PANTHER" id="PTHR43806:SF11">
    <property type="entry name" value="CEREVISIN-RELATED"/>
    <property type="match status" value="1"/>
</dbReference>
<dbReference type="InterPro" id="IPR023827">
    <property type="entry name" value="Peptidase_S8_Asp-AS"/>
</dbReference>
<dbReference type="Pfam" id="PF00082">
    <property type="entry name" value="Peptidase_S8"/>
    <property type="match status" value="1"/>
</dbReference>
<proteinExistence type="inferred from homology"/>
<dbReference type="EMBL" id="JAZAVJ010000070">
    <property type="protein sequence ID" value="KAK7416354.1"/>
    <property type="molecule type" value="Genomic_DNA"/>
</dbReference>
<keyword evidence="2 5" id="KW-0645">Protease</keyword>
<dbReference type="Gene3D" id="3.40.50.200">
    <property type="entry name" value="Peptidase S8/S53 domain"/>
    <property type="match status" value="1"/>
</dbReference>
<reference evidence="9 10" key="1">
    <citation type="journal article" date="2025" name="Microbiol. Resour. Announc.">
        <title>Draft genome sequences for Neonectria magnoliae and Neonectria punicea, canker pathogens of Liriodendron tulipifera and Acer saccharum in West Virginia.</title>
        <authorList>
            <person name="Petronek H.M."/>
            <person name="Kasson M.T."/>
            <person name="Metheny A.M."/>
            <person name="Stauder C.M."/>
            <person name="Lovett B."/>
            <person name="Lynch S.C."/>
            <person name="Garnas J.R."/>
            <person name="Kasson L.R."/>
            <person name="Stajich J.E."/>
        </authorList>
    </citation>
    <scope>NUCLEOTIDE SEQUENCE [LARGE SCALE GENOMIC DNA]</scope>
    <source>
        <strain evidence="9 10">NRRL 64653</strain>
    </source>
</reference>
<evidence type="ECO:0000256" key="7">
    <source>
        <dbReference type="SAM" id="SignalP"/>
    </source>
</evidence>
<comment type="similarity">
    <text evidence="1 5 6">Belongs to the peptidase S8 family.</text>
</comment>
<dbReference type="PROSITE" id="PS00137">
    <property type="entry name" value="SUBTILASE_HIS"/>
    <property type="match status" value="1"/>
</dbReference>
<keyword evidence="4 5" id="KW-0720">Serine protease</keyword>
<dbReference type="PANTHER" id="PTHR43806">
    <property type="entry name" value="PEPTIDASE S8"/>
    <property type="match status" value="1"/>
</dbReference>
<keyword evidence="10" id="KW-1185">Reference proteome</keyword>
<feature type="active site" description="Charge relay system" evidence="5">
    <location>
        <position position="384"/>
    </location>
</feature>
<dbReference type="InterPro" id="IPR023828">
    <property type="entry name" value="Peptidase_S8_Ser-AS"/>
</dbReference>
<feature type="chain" id="PRO_5047132398" description="Peptidase S8/S53 domain-containing protein" evidence="7">
    <location>
        <begin position="21"/>
        <end position="441"/>
    </location>
</feature>
<dbReference type="PROSITE" id="PS00138">
    <property type="entry name" value="SUBTILASE_SER"/>
    <property type="match status" value="1"/>
</dbReference>
<feature type="active site" description="Charge relay system" evidence="5">
    <location>
        <position position="226"/>
    </location>
</feature>
<feature type="domain" description="Peptidase S8/S53" evidence="8">
    <location>
        <begin position="186"/>
        <end position="430"/>
    </location>
</feature>
<dbReference type="InterPro" id="IPR000209">
    <property type="entry name" value="Peptidase_S8/S53_dom"/>
</dbReference>
<dbReference type="InterPro" id="IPR022398">
    <property type="entry name" value="Peptidase_S8_His-AS"/>
</dbReference>
<organism evidence="9 10">
    <name type="scientific">Neonectria punicea</name>
    <dbReference type="NCBI Taxonomy" id="979145"/>
    <lineage>
        <taxon>Eukaryota</taxon>
        <taxon>Fungi</taxon>
        <taxon>Dikarya</taxon>
        <taxon>Ascomycota</taxon>
        <taxon>Pezizomycotina</taxon>
        <taxon>Sordariomycetes</taxon>
        <taxon>Hypocreomycetidae</taxon>
        <taxon>Hypocreales</taxon>
        <taxon>Nectriaceae</taxon>
        <taxon>Neonectria</taxon>
    </lineage>
</organism>
<accession>A0ABR1H5P6</accession>
<evidence type="ECO:0000256" key="1">
    <source>
        <dbReference type="ARBA" id="ARBA00011073"/>
    </source>
</evidence>
<comment type="caution">
    <text evidence="9">The sequence shown here is derived from an EMBL/GenBank/DDBJ whole genome shotgun (WGS) entry which is preliminary data.</text>
</comment>
<dbReference type="InterPro" id="IPR036852">
    <property type="entry name" value="Peptidase_S8/S53_dom_sf"/>
</dbReference>
<dbReference type="InterPro" id="IPR015500">
    <property type="entry name" value="Peptidase_S8_subtilisin-rel"/>
</dbReference>
<dbReference type="SUPFAM" id="SSF54897">
    <property type="entry name" value="Protease propeptides/inhibitors"/>
    <property type="match status" value="1"/>
</dbReference>
<feature type="signal peptide" evidence="7">
    <location>
        <begin position="1"/>
        <end position="20"/>
    </location>
</feature>
<feature type="active site" description="Charge relay system" evidence="5">
    <location>
        <position position="195"/>
    </location>
</feature>
<keyword evidence="3 5" id="KW-0378">Hydrolase</keyword>
<evidence type="ECO:0000313" key="9">
    <source>
        <dbReference type="EMBL" id="KAK7416354.1"/>
    </source>
</evidence>
<dbReference type="PROSITE" id="PS51892">
    <property type="entry name" value="SUBTILASE"/>
    <property type="match status" value="1"/>
</dbReference>
<dbReference type="InterPro" id="IPR034193">
    <property type="entry name" value="PCSK9_ProteinaseK-like"/>
</dbReference>